<dbReference type="Proteomes" id="UP000596205">
    <property type="component" value="Chromosome 1"/>
</dbReference>
<dbReference type="KEGG" id="bann:JFN94_00630"/>
<sequence length="498" mass="53881">MCGVNSRWRQTNCGGLAMIRNFRRIALSVLAISPVVLVGYANGGGVGMENDAMQFSYITNGGADGSINSYGNNEVAVSGDVLTVQIGDSVGSKNVNGIGVYKLKLQGKNLESARKLADLLCSPKDPASDVPISDLYVAKCGGEIKSSYVRDFSRPIAIRIADLVDLLRDAGVQDGRKVVKLDASLTAITHAKDGFIVSVRFDNAGDYPIKFKTPDKWDAEIGRNMDILGVNGYRIGSRDSKFGLGLAGKSLENSGEFPDGEVSLAPHSSVTIKIKTTSVSKFVAGSYDLNVGVFMNIEVSGIQSSLVRVDFHSDYKNPTCVTFDRDYPSTPQEREQWEAYQRTRLSYFPINPGETFAEDGLYRAVRLNAGGSYRSLQVMPFKAGDVATTDSVKMPLESGDGVHLNGPVQWIWEGSAPTPTKPFSSAYVEGTEQFSSPGATCPRGGRWVARVRANAGYPTPEYRYDLSRIVTMRRGQPMPSIPSDAGNAGNAEWEWVGV</sequence>
<proteinExistence type="predicted"/>
<evidence type="ECO:0000313" key="2">
    <source>
        <dbReference type="Proteomes" id="UP000596205"/>
    </source>
</evidence>
<reference evidence="1 2" key="1">
    <citation type="submission" date="2020-12" db="EMBL/GenBank/DDBJ databases">
        <title>Complete genome sequence of Burkholderia anthina BJQ0011.</title>
        <authorList>
            <person name="Xu Y."/>
        </authorList>
    </citation>
    <scope>NUCLEOTIDE SEQUENCE [LARGE SCALE GENOMIC DNA]</scope>
    <source>
        <strain evidence="1 2">BJQ0011</strain>
    </source>
</reference>
<dbReference type="AlphaFoldDB" id="A0A7T7AHJ6"/>
<organism evidence="1 2">
    <name type="scientific">Burkholderia anthina</name>
    <dbReference type="NCBI Taxonomy" id="179879"/>
    <lineage>
        <taxon>Bacteria</taxon>
        <taxon>Pseudomonadati</taxon>
        <taxon>Pseudomonadota</taxon>
        <taxon>Betaproteobacteria</taxon>
        <taxon>Burkholderiales</taxon>
        <taxon>Burkholderiaceae</taxon>
        <taxon>Burkholderia</taxon>
        <taxon>Burkholderia cepacia complex</taxon>
    </lineage>
</organism>
<name>A0A7T7AHJ6_9BURK</name>
<dbReference type="EMBL" id="CP066769">
    <property type="protein sequence ID" value="QQK02727.1"/>
    <property type="molecule type" value="Genomic_DNA"/>
</dbReference>
<protein>
    <submittedName>
        <fullName evidence="1">Uncharacterized protein</fullName>
    </submittedName>
</protein>
<evidence type="ECO:0000313" key="1">
    <source>
        <dbReference type="EMBL" id="QQK02727.1"/>
    </source>
</evidence>
<gene>
    <name evidence="1" type="ORF">JFN94_00630</name>
</gene>
<accession>A0A7T7AHJ6</accession>